<keyword evidence="3" id="KW-1003">Cell membrane</keyword>
<evidence type="ECO:0000256" key="9">
    <source>
        <dbReference type="SAM" id="MobiDB-lite"/>
    </source>
</evidence>
<dbReference type="CDD" id="cd06261">
    <property type="entry name" value="TM_PBP2"/>
    <property type="match status" value="1"/>
</dbReference>
<dbReference type="GO" id="GO:0043190">
    <property type="term" value="C:ATP-binding cassette (ABC) transporter complex"/>
    <property type="evidence" value="ECO:0007669"/>
    <property type="project" value="InterPro"/>
</dbReference>
<evidence type="ECO:0000256" key="8">
    <source>
        <dbReference type="RuleBase" id="RU363032"/>
    </source>
</evidence>
<evidence type="ECO:0000313" key="13">
    <source>
        <dbReference type="Proteomes" id="UP000597989"/>
    </source>
</evidence>
<evidence type="ECO:0000256" key="3">
    <source>
        <dbReference type="ARBA" id="ARBA00022475"/>
    </source>
</evidence>
<dbReference type="GO" id="GO:0022857">
    <property type="term" value="F:transmembrane transporter activity"/>
    <property type="evidence" value="ECO:0007669"/>
    <property type="project" value="InterPro"/>
</dbReference>
<evidence type="ECO:0000259" key="10">
    <source>
        <dbReference type="PROSITE" id="PS50928"/>
    </source>
</evidence>
<reference evidence="14" key="3">
    <citation type="journal article" date="2019" name="Int. J. Syst. Evol. Microbiol.">
        <title>The Global Catalogue of Microorganisms (GCM) 10K type strain sequencing project: providing services to taxonomists for standard genome sequencing and annotation.</title>
        <authorList>
            <consortium name="The Broad Institute Genomics Platform"/>
            <consortium name="The Broad Institute Genome Sequencing Center for Infectious Disease"/>
            <person name="Wu L."/>
            <person name="Ma J."/>
        </authorList>
    </citation>
    <scope>NUCLEOTIDE SEQUENCE [LARGE SCALE GENOMIC DNA]</scope>
    <source>
        <strain evidence="14">JCM 10664</strain>
    </source>
</reference>
<keyword evidence="14" id="KW-1185">Reference proteome</keyword>
<dbReference type="PANTHER" id="PTHR30614:SF0">
    <property type="entry name" value="L-CYSTINE TRANSPORT SYSTEM PERMEASE PROTEIN TCYL"/>
    <property type="match status" value="1"/>
</dbReference>
<feature type="domain" description="ABC transmembrane type-1" evidence="10">
    <location>
        <begin position="22"/>
        <end position="211"/>
    </location>
</feature>
<dbReference type="InterPro" id="IPR000515">
    <property type="entry name" value="MetI-like"/>
</dbReference>
<reference evidence="12" key="4">
    <citation type="submission" date="2020-09" db="EMBL/GenBank/DDBJ databases">
        <authorList>
            <person name="Sun Q."/>
            <person name="Zhou Y."/>
        </authorList>
    </citation>
    <scope>NUCLEOTIDE SEQUENCE</scope>
    <source>
        <strain evidence="12">CGMCC 4.7206</strain>
    </source>
</reference>
<dbReference type="EMBL" id="BAAAHC010000012">
    <property type="protein sequence ID" value="GAA0527112.1"/>
    <property type="molecule type" value="Genomic_DNA"/>
</dbReference>
<comment type="subcellular location">
    <subcellularLocation>
        <location evidence="1 8">Cell membrane</location>
        <topology evidence="1 8">Multi-pass membrane protein</topology>
    </subcellularLocation>
</comment>
<dbReference type="NCBIfam" id="TIGR01726">
    <property type="entry name" value="HEQRo_perm_3TM"/>
    <property type="match status" value="1"/>
</dbReference>
<evidence type="ECO:0000313" key="14">
    <source>
        <dbReference type="Proteomes" id="UP001500220"/>
    </source>
</evidence>
<evidence type="ECO:0000256" key="1">
    <source>
        <dbReference type="ARBA" id="ARBA00004651"/>
    </source>
</evidence>
<evidence type="ECO:0000256" key="6">
    <source>
        <dbReference type="ARBA" id="ARBA00022989"/>
    </source>
</evidence>
<reference evidence="11" key="1">
    <citation type="journal article" date="2014" name="Int. J. Syst. Evol. Microbiol.">
        <title>Complete genome of a new Firmicutes species belonging to the dominant human colonic microbiota ('Ruminococcus bicirculans') reveals two chromosomes and a selective capacity to utilize plant glucans.</title>
        <authorList>
            <consortium name="NISC Comparative Sequencing Program"/>
            <person name="Wegmann U."/>
            <person name="Louis P."/>
            <person name="Goesmann A."/>
            <person name="Henrissat B."/>
            <person name="Duncan S.H."/>
            <person name="Flint H.J."/>
        </authorList>
    </citation>
    <scope>NUCLEOTIDE SEQUENCE</scope>
    <source>
        <strain evidence="11">JCM 10664</strain>
    </source>
</reference>
<dbReference type="PROSITE" id="PS50928">
    <property type="entry name" value="ABC_TM1"/>
    <property type="match status" value="1"/>
</dbReference>
<keyword evidence="4 8" id="KW-0812">Transmembrane</keyword>
<evidence type="ECO:0000313" key="11">
    <source>
        <dbReference type="EMBL" id="GAA0527112.1"/>
    </source>
</evidence>
<evidence type="ECO:0000256" key="7">
    <source>
        <dbReference type="ARBA" id="ARBA00023136"/>
    </source>
</evidence>
<feature type="transmembrane region" description="Helical" evidence="8">
    <location>
        <begin position="193"/>
        <end position="214"/>
    </location>
</feature>
<dbReference type="Pfam" id="PF00528">
    <property type="entry name" value="BPD_transp_1"/>
    <property type="match status" value="1"/>
</dbReference>
<dbReference type="Proteomes" id="UP000597989">
    <property type="component" value="Unassembled WGS sequence"/>
</dbReference>
<organism evidence="12 13">
    <name type="scientific">Saccharopolyspora thermophila</name>
    <dbReference type="NCBI Taxonomy" id="89367"/>
    <lineage>
        <taxon>Bacteria</taxon>
        <taxon>Bacillati</taxon>
        <taxon>Actinomycetota</taxon>
        <taxon>Actinomycetes</taxon>
        <taxon>Pseudonocardiales</taxon>
        <taxon>Pseudonocardiaceae</taxon>
        <taxon>Saccharopolyspora</taxon>
    </lineage>
</organism>
<dbReference type="InterPro" id="IPR043429">
    <property type="entry name" value="ArtM/GltK/GlnP/TcyL/YhdX-like"/>
</dbReference>
<evidence type="ECO:0000313" key="12">
    <source>
        <dbReference type="EMBL" id="GGI98685.1"/>
    </source>
</evidence>
<dbReference type="Proteomes" id="UP001500220">
    <property type="component" value="Unassembled WGS sequence"/>
</dbReference>
<dbReference type="InterPro" id="IPR035906">
    <property type="entry name" value="MetI-like_sf"/>
</dbReference>
<keyword evidence="6 8" id="KW-1133">Transmembrane helix</keyword>
<dbReference type="Gene3D" id="1.10.3720.10">
    <property type="entry name" value="MetI-like"/>
    <property type="match status" value="1"/>
</dbReference>
<protein>
    <submittedName>
        <fullName evidence="11 12">ABC transporter permease</fullName>
    </submittedName>
</protein>
<feature type="transmembrane region" description="Helical" evidence="8">
    <location>
        <begin position="20"/>
        <end position="43"/>
    </location>
</feature>
<gene>
    <name evidence="11" type="ORF">GCM10009545_31800</name>
    <name evidence="12" type="ORF">GCM10011581_39850</name>
</gene>
<dbReference type="GO" id="GO:0006865">
    <property type="term" value="P:amino acid transport"/>
    <property type="evidence" value="ECO:0007669"/>
    <property type="project" value="UniProtKB-KW"/>
</dbReference>
<keyword evidence="2 8" id="KW-0813">Transport</keyword>
<name>A0A917NHL1_9PSEU</name>
<evidence type="ECO:0000256" key="5">
    <source>
        <dbReference type="ARBA" id="ARBA00022970"/>
    </source>
</evidence>
<keyword evidence="7 8" id="KW-0472">Membrane</keyword>
<evidence type="ECO:0000256" key="2">
    <source>
        <dbReference type="ARBA" id="ARBA00022448"/>
    </source>
</evidence>
<dbReference type="PANTHER" id="PTHR30614">
    <property type="entry name" value="MEMBRANE COMPONENT OF AMINO ACID ABC TRANSPORTER"/>
    <property type="match status" value="1"/>
</dbReference>
<evidence type="ECO:0000256" key="4">
    <source>
        <dbReference type="ARBA" id="ARBA00022692"/>
    </source>
</evidence>
<feature type="region of interest" description="Disordered" evidence="9">
    <location>
        <begin position="221"/>
        <end position="246"/>
    </location>
</feature>
<dbReference type="SUPFAM" id="SSF161098">
    <property type="entry name" value="MetI-like"/>
    <property type="match status" value="1"/>
</dbReference>
<dbReference type="RefSeq" id="WP_188989957.1">
    <property type="nucleotide sequence ID" value="NZ_BAAAHC010000012.1"/>
</dbReference>
<dbReference type="EMBL" id="BMMT01000016">
    <property type="protein sequence ID" value="GGI98685.1"/>
    <property type="molecule type" value="Genomic_DNA"/>
</dbReference>
<sequence>MSSYDVDWNFVFSSIPTLLGGLVTTLQIAALTIALSMVLAVPVAMARMAEFDLVRWIAQGYIEIFRCTPMLVQLFWIYFALPALTGVTIPGFASAVIALTANLTAFMAEAYRSGFQAVPVEQIEAGKMLRLNTIQRLRYIILPQAVRQQLPVILSLNISMFKDTALVSTIAVADLMFKANTLATQSYKALEVLSLAAAMYFVIAFPVSLLTSYLERRSQTAAARRSAPKKKSRTESDAATPIGATR</sequence>
<comment type="caution">
    <text evidence="12">The sequence shown here is derived from an EMBL/GenBank/DDBJ whole genome shotgun (WGS) entry which is preliminary data.</text>
</comment>
<accession>A0A917NHL1</accession>
<reference evidence="12 13" key="2">
    <citation type="journal article" date="2014" name="Int. J. Syst. Evol. Microbiol.">
        <title>Complete genome sequence of Corynebacterium casei LMG S-19264T (=DSM 44701T), isolated from a smear-ripened cheese.</title>
        <authorList>
            <consortium name="US DOE Joint Genome Institute (JGI-PGF)"/>
            <person name="Walter F."/>
            <person name="Albersmeier A."/>
            <person name="Kalinowski J."/>
            <person name="Ruckert C."/>
        </authorList>
    </citation>
    <scope>NUCLEOTIDE SEQUENCE [LARGE SCALE GENOMIC DNA]</scope>
    <source>
        <strain evidence="12 13">CGMCC 4.7206</strain>
    </source>
</reference>
<proteinExistence type="inferred from homology"/>
<reference evidence="11" key="5">
    <citation type="submission" date="2023-12" db="EMBL/GenBank/DDBJ databases">
        <authorList>
            <person name="Sun Q."/>
            <person name="Inoue M."/>
        </authorList>
    </citation>
    <scope>NUCLEOTIDE SEQUENCE</scope>
    <source>
        <strain evidence="11">JCM 10664</strain>
    </source>
</reference>
<comment type="similarity">
    <text evidence="8">Belongs to the binding-protein-dependent transport system permease family.</text>
</comment>
<keyword evidence="5" id="KW-0029">Amino-acid transport</keyword>
<dbReference type="AlphaFoldDB" id="A0A917NHL1"/>
<dbReference type="InterPro" id="IPR010065">
    <property type="entry name" value="AA_ABC_transptr_permease_3TM"/>
</dbReference>